<sequence>MCPSWVRPVLVSRITVVIRNLDIPRTASVADSPNIQLVRRLDLPVSVISLTFTRNREVILAESLPGTITPLPTQSVCQGRQKRCQTTKTLSPLSPAFAPCTRMPQRSRQVCKHEVRSYQPPKTGCAAGKISCYTQGTKSRPRRWGRSKRTR</sequence>
<comment type="caution">
    <text evidence="1">The sequence shown here is derived from an EMBL/GenBank/DDBJ whole genome shotgun (WGS) entry which is preliminary data.</text>
</comment>
<evidence type="ECO:0000313" key="1">
    <source>
        <dbReference type="EMBL" id="KAK7468081.1"/>
    </source>
</evidence>
<dbReference type="Proteomes" id="UP001519460">
    <property type="component" value="Unassembled WGS sequence"/>
</dbReference>
<accession>A0ABD0JB66</accession>
<proteinExistence type="predicted"/>
<dbReference type="AlphaFoldDB" id="A0ABD0JB66"/>
<reference evidence="1 2" key="1">
    <citation type="journal article" date="2023" name="Sci. Data">
        <title>Genome assembly of the Korean intertidal mud-creeper Batillaria attramentaria.</title>
        <authorList>
            <person name="Patra A.K."/>
            <person name="Ho P.T."/>
            <person name="Jun S."/>
            <person name="Lee S.J."/>
            <person name="Kim Y."/>
            <person name="Won Y.J."/>
        </authorList>
    </citation>
    <scope>NUCLEOTIDE SEQUENCE [LARGE SCALE GENOMIC DNA]</scope>
    <source>
        <strain evidence="1">Wonlab-2016</strain>
    </source>
</reference>
<organism evidence="1 2">
    <name type="scientific">Batillaria attramentaria</name>
    <dbReference type="NCBI Taxonomy" id="370345"/>
    <lineage>
        <taxon>Eukaryota</taxon>
        <taxon>Metazoa</taxon>
        <taxon>Spiralia</taxon>
        <taxon>Lophotrochozoa</taxon>
        <taxon>Mollusca</taxon>
        <taxon>Gastropoda</taxon>
        <taxon>Caenogastropoda</taxon>
        <taxon>Sorbeoconcha</taxon>
        <taxon>Cerithioidea</taxon>
        <taxon>Batillariidae</taxon>
        <taxon>Batillaria</taxon>
    </lineage>
</organism>
<protein>
    <submittedName>
        <fullName evidence="1">Uncharacterized protein</fullName>
    </submittedName>
</protein>
<evidence type="ECO:0000313" key="2">
    <source>
        <dbReference type="Proteomes" id="UP001519460"/>
    </source>
</evidence>
<keyword evidence="2" id="KW-1185">Reference proteome</keyword>
<name>A0ABD0JB66_9CAEN</name>
<dbReference type="EMBL" id="JACVVK020000523">
    <property type="protein sequence ID" value="KAK7468081.1"/>
    <property type="molecule type" value="Genomic_DNA"/>
</dbReference>
<gene>
    <name evidence="1" type="ORF">BaRGS_00036664</name>
</gene>